<accession>A0A2S2PQU2</accession>
<organism evidence="2">
    <name type="scientific">Schizaphis graminum</name>
    <name type="common">Green bug aphid</name>
    <dbReference type="NCBI Taxonomy" id="13262"/>
    <lineage>
        <taxon>Eukaryota</taxon>
        <taxon>Metazoa</taxon>
        <taxon>Ecdysozoa</taxon>
        <taxon>Arthropoda</taxon>
        <taxon>Hexapoda</taxon>
        <taxon>Insecta</taxon>
        <taxon>Pterygota</taxon>
        <taxon>Neoptera</taxon>
        <taxon>Paraneoptera</taxon>
        <taxon>Hemiptera</taxon>
        <taxon>Sternorrhyncha</taxon>
        <taxon>Aphidomorpha</taxon>
        <taxon>Aphidoidea</taxon>
        <taxon>Aphididae</taxon>
        <taxon>Aphidini</taxon>
        <taxon>Schizaphis</taxon>
    </lineage>
</organism>
<name>A0A2S2PQU2_SCHGA</name>
<proteinExistence type="predicted"/>
<dbReference type="InterPro" id="IPR032071">
    <property type="entry name" value="DUF4806"/>
</dbReference>
<dbReference type="Pfam" id="PF16064">
    <property type="entry name" value="DUF4806"/>
    <property type="match status" value="1"/>
</dbReference>
<feature type="domain" description="DUF4806" evidence="1">
    <location>
        <begin position="69"/>
        <end position="148"/>
    </location>
</feature>
<sequence length="187" mass="21406">MFLKNIIIEVQKQIIRQLVTLNARIKEQSDYLHTIMMIVSDVQEKQKTLVQPIIALTSNHEFENAYKMLPIPNEDSLNSLKNILSNDVLHDQTVNMLSKIGGSNYKETVRRILRKLITDEFAKLFSYTGHKCNKKAFNKTILGSLLLKAVHSSSFNNTTIKDIEIVASIWLTKASERLKTTPTDFEV</sequence>
<gene>
    <name evidence="2" type="ORF">g.21539</name>
</gene>
<reference evidence="2" key="1">
    <citation type="submission" date="2018-04" db="EMBL/GenBank/DDBJ databases">
        <title>Transcriptome of Schizaphis graminum biotype I.</title>
        <authorList>
            <person name="Scully E.D."/>
            <person name="Geib S.M."/>
            <person name="Palmer N.A."/>
            <person name="Koch K."/>
            <person name="Bradshaw J."/>
            <person name="Heng-Moss T."/>
            <person name="Sarath G."/>
        </authorList>
    </citation>
    <scope>NUCLEOTIDE SEQUENCE</scope>
</reference>
<dbReference type="EMBL" id="GGMR01019222">
    <property type="protein sequence ID" value="MBY31841.1"/>
    <property type="molecule type" value="Transcribed_RNA"/>
</dbReference>
<dbReference type="PANTHER" id="PTHR34153">
    <property type="entry name" value="SI:CH211-262H13.3-RELATED-RELATED"/>
    <property type="match status" value="1"/>
</dbReference>
<evidence type="ECO:0000259" key="1">
    <source>
        <dbReference type="Pfam" id="PF16064"/>
    </source>
</evidence>
<protein>
    <recommendedName>
        <fullName evidence="1">DUF4806 domain-containing protein</fullName>
    </recommendedName>
</protein>
<dbReference type="PANTHER" id="PTHR34153:SF2">
    <property type="entry name" value="SI:CH211-262H13.3-RELATED"/>
    <property type="match status" value="1"/>
</dbReference>
<dbReference type="AlphaFoldDB" id="A0A2S2PQU2"/>
<evidence type="ECO:0000313" key="2">
    <source>
        <dbReference type="EMBL" id="MBY31841.1"/>
    </source>
</evidence>